<dbReference type="AlphaFoldDB" id="A0A7J3ZL62"/>
<dbReference type="SUPFAM" id="SSF55035">
    <property type="entry name" value="NAD-binding domain of HMG-CoA reductase"/>
    <property type="match status" value="1"/>
</dbReference>
<dbReference type="InterPro" id="IPR023074">
    <property type="entry name" value="HMG_CoA_Rdtase_cat_sf"/>
</dbReference>
<dbReference type="InterPro" id="IPR004553">
    <property type="entry name" value="HMG_CoA_Rdtase_bac-typ"/>
</dbReference>
<proteinExistence type="inferred from homology"/>
<dbReference type="Pfam" id="PF00368">
    <property type="entry name" value="HMG-CoA_red"/>
    <property type="match status" value="1"/>
</dbReference>
<protein>
    <recommendedName>
        <fullName evidence="3">3-hydroxy-3-methylglutaryl coenzyme A reductase</fullName>
        <shortName evidence="3">HMG-CoA reductase</shortName>
    </recommendedName>
</protein>
<dbReference type="InterPro" id="IPR009029">
    <property type="entry name" value="HMG_CoA_Rdtase_sub-bd_dom_sf"/>
</dbReference>
<dbReference type="SUPFAM" id="SSF56542">
    <property type="entry name" value="Substrate-binding domain of HMG-CoA reductase"/>
    <property type="match status" value="1"/>
</dbReference>
<reference evidence="4" key="1">
    <citation type="journal article" date="2020" name="mSystems">
        <title>Genome- and Community-Level Interaction Insights into Carbon Utilization and Element Cycling Functions of Hydrothermarchaeota in Hydrothermal Sediment.</title>
        <authorList>
            <person name="Zhou Z."/>
            <person name="Liu Y."/>
            <person name="Xu W."/>
            <person name="Pan J."/>
            <person name="Luo Z.H."/>
            <person name="Li M."/>
        </authorList>
    </citation>
    <scope>NUCLEOTIDE SEQUENCE [LARGE SCALE GENOMIC DNA]</scope>
    <source>
        <strain evidence="4">SpSt-1116</strain>
    </source>
</reference>
<gene>
    <name evidence="4" type="ORF">ENM78_05115</name>
</gene>
<dbReference type="PROSITE" id="PS00066">
    <property type="entry name" value="HMG_COA_REDUCTASE_1"/>
    <property type="match status" value="1"/>
</dbReference>
<comment type="similarity">
    <text evidence="1 3">Belongs to the HMG-CoA reductase family.</text>
</comment>
<dbReference type="NCBIfam" id="TIGR00532">
    <property type="entry name" value="HMG_CoA_R_NAD"/>
    <property type="match status" value="1"/>
</dbReference>
<dbReference type="GO" id="GO:0015936">
    <property type="term" value="P:coenzyme A metabolic process"/>
    <property type="evidence" value="ECO:0007669"/>
    <property type="project" value="InterPro"/>
</dbReference>
<comment type="caution">
    <text evidence="4">The sequence shown here is derived from an EMBL/GenBank/DDBJ whole genome shotgun (WGS) entry which is preliminary data.</text>
</comment>
<dbReference type="InterPro" id="IPR023076">
    <property type="entry name" value="HMG_CoA_Rdtase_CS"/>
</dbReference>
<dbReference type="GO" id="GO:0004420">
    <property type="term" value="F:hydroxymethylglutaryl-CoA reductase (NADPH) activity"/>
    <property type="evidence" value="ECO:0007669"/>
    <property type="project" value="InterPro"/>
</dbReference>
<name>A0A7J3ZL62_9CREN</name>
<organism evidence="4">
    <name type="scientific">Fervidicoccus fontis</name>
    <dbReference type="NCBI Taxonomy" id="683846"/>
    <lineage>
        <taxon>Archaea</taxon>
        <taxon>Thermoproteota</taxon>
        <taxon>Thermoprotei</taxon>
        <taxon>Fervidicoccales</taxon>
        <taxon>Fervidicoccaceae</taxon>
        <taxon>Fervidicoccus</taxon>
    </lineage>
</organism>
<dbReference type="Gene3D" id="3.90.770.10">
    <property type="entry name" value="3-hydroxy-3-methylglutaryl-coenzyme A Reductase, Chain A, domain 2"/>
    <property type="match status" value="2"/>
</dbReference>
<dbReference type="InterPro" id="IPR009023">
    <property type="entry name" value="HMG_CoA_Rdtase_NAD(P)-bd_sf"/>
</dbReference>
<dbReference type="PANTHER" id="PTHR10572:SF24">
    <property type="entry name" value="3-HYDROXY-3-METHYLGLUTARYL-COENZYME A REDUCTASE"/>
    <property type="match status" value="1"/>
</dbReference>
<keyword evidence="2 3" id="KW-0560">Oxidoreductase</keyword>
<dbReference type="Gene3D" id="1.10.8.660">
    <property type="match status" value="1"/>
</dbReference>
<evidence type="ECO:0000256" key="1">
    <source>
        <dbReference type="ARBA" id="ARBA00007661"/>
    </source>
</evidence>
<evidence type="ECO:0000256" key="3">
    <source>
        <dbReference type="RuleBase" id="RU361219"/>
    </source>
</evidence>
<evidence type="ECO:0000313" key="4">
    <source>
        <dbReference type="EMBL" id="HHQ80809.1"/>
    </source>
</evidence>
<dbReference type="EMBL" id="DRZC01000075">
    <property type="protein sequence ID" value="HHQ80809.1"/>
    <property type="molecule type" value="Genomic_DNA"/>
</dbReference>
<dbReference type="CDD" id="cd00644">
    <property type="entry name" value="HMG-CoA_reductase_classII"/>
    <property type="match status" value="1"/>
</dbReference>
<accession>A0A7J3ZL62</accession>
<dbReference type="PROSITE" id="PS50065">
    <property type="entry name" value="HMG_COA_REDUCTASE_4"/>
    <property type="match status" value="1"/>
</dbReference>
<dbReference type="PANTHER" id="PTHR10572">
    <property type="entry name" value="3-HYDROXY-3-METHYLGLUTARYL-COENZYME A REDUCTASE"/>
    <property type="match status" value="1"/>
</dbReference>
<dbReference type="PROSITE" id="PS00318">
    <property type="entry name" value="HMG_COA_REDUCTASE_2"/>
    <property type="match status" value="1"/>
</dbReference>
<dbReference type="PROSITE" id="PS01192">
    <property type="entry name" value="HMG_COA_REDUCTASE_3"/>
    <property type="match status" value="1"/>
</dbReference>
<dbReference type="InterPro" id="IPR002202">
    <property type="entry name" value="HMG_CoA_Rdtase"/>
</dbReference>
<sequence length="430" mass="46712">MSGEREKSSRIPGFHKLAIEERLKKVAELVGLTEEEQELLKQWGNLDPKVADMMIENVIGAMSYPLAVAVNFRINGKDYIVPMVIEEASVVAAASHAAKLMREGRGIISIASEPIMIGQVHLMDVDDPFYRAQRILERKSEIIELANSTNEVLVQLGGGAKDLEYRVLETPRGRVLAVHLLVDVRDAMGANAVNTMVEKIAPLLEEITGGRAVLRIVSNLADRRIVRSSVVVRKEAVGGEEVVDAIVDAWAIAAADPYRAATHNKGIMNGIIAVALATGQDHRAIEAGAHAYAARDGRYKPLSVWWKTKSGDLTGTLEMPIQVGTVGGATRVHPVARVALKMLGVKTARELAEVVGAVGLAQNFAALRALVTEGIQRGHMKLHARSLALTAGATPEEAERIASIMIEEKNISFKRAVELLEELRQGTHRR</sequence>
<dbReference type="PRINTS" id="PR00071">
    <property type="entry name" value="HMGCOARDTASE"/>
</dbReference>
<evidence type="ECO:0000256" key="2">
    <source>
        <dbReference type="ARBA" id="ARBA00023002"/>
    </source>
</evidence>